<dbReference type="STRING" id="1890364.A0A2P6NBA8"/>
<accession>A0A2P6NBA8</accession>
<dbReference type="Gene3D" id="1.20.144.10">
    <property type="entry name" value="Phosphatidic acid phosphatase type 2/haloperoxidase"/>
    <property type="match status" value="2"/>
</dbReference>
<feature type="domain" description="Phosphatidic acid phosphatase type 2/haloperoxidase" evidence="7">
    <location>
        <begin position="106"/>
        <end position="228"/>
    </location>
</feature>
<keyword evidence="4 6" id="KW-1133">Transmembrane helix</keyword>
<dbReference type="SUPFAM" id="SSF48317">
    <property type="entry name" value="Acid phosphatase/Vanadium-dependent haloperoxidase"/>
    <property type="match status" value="1"/>
</dbReference>
<dbReference type="InterPro" id="IPR043216">
    <property type="entry name" value="PAP-like"/>
</dbReference>
<comment type="subcellular location">
    <subcellularLocation>
        <location evidence="1">Membrane</location>
        <topology evidence="1">Multi-pass membrane protein</topology>
    </subcellularLocation>
</comment>
<dbReference type="OrthoDB" id="10030083at2759"/>
<feature type="transmembrane region" description="Helical" evidence="6">
    <location>
        <begin position="213"/>
        <end position="232"/>
    </location>
</feature>
<feature type="transmembrane region" description="Helical" evidence="6">
    <location>
        <begin position="181"/>
        <end position="201"/>
    </location>
</feature>
<keyword evidence="5 6" id="KW-0472">Membrane</keyword>
<dbReference type="EMBL" id="MDYQ01000129">
    <property type="protein sequence ID" value="PRP81240.1"/>
    <property type="molecule type" value="Genomic_DNA"/>
</dbReference>
<dbReference type="InterPro" id="IPR036938">
    <property type="entry name" value="PAP2/HPO_sf"/>
</dbReference>
<dbReference type="Proteomes" id="UP000241769">
    <property type="component" value="Unassembled WGS sequence"/>
</dbReference>
<dbReference type="PANTHER" id="PTHR10165:SF35">
    <property type="entry name" value="RE23632P"/>
    <property type="match status" value="1"/>
</dbReference>
<evidence type="ECO:0000313" key="9">
    <source>
        <dbReference type="Proteomes" id="UP000241769"/>
    </source>
</evidence>
<dbReference type="GO" id="GO:0006644">
    <property type="term" value="P:phospholipid metabolic process"/>
    <property type="evidence" value="ECO:0007669"/>
    <property type="project" value="InterPro"/>
</dbReference>
<evidence type="ECO:0000259" key="7">
    <source>
        <dbReference type="SMART" id="SM00014"/>
    </source>
</evidence>
<dbReference type="GO" id="GO:0046839">
    <property type="term" value="P:phospholipid dephosphorylation"/>
    <property type="evidence" value="ECO:0007669"/>
    <property type="project" value="TreeGrafter"/>
</dbReference>
<feature type="transmembrane region" description="Helical" evidence="6">
    <location>
        <begin position="106"/>
        <end position="127"/>
    </location>
</feature>
<dbReference type="GO" id="GO:0008195">
    <property type="term" value="F:phosphatidate phosphatase activity"/>
    <property type="evidence" value="ECO:0007669"/>
    <property type="project" value="TreeGrafter"/>
</dbReference>
<name>A0A2P6NBA8_9EUKA</name>
<dbReference type="CDD" id="cd03390">
    <property type="entry name" value="PAP2_containing_1_like"/>
    <property type="match status" value="1"/>
</dbReference>
<evidence type="ECO:0000256" key="2">
    <source>
        <dbReference type="ARBA" id="ARBA00008816"/>
    </source>
</evidence>
<organism evidence="8 9">
    <name type="scientific">Planoprotostelium fungivorum</name>
    <dbReference type="NCBI Taxonomy" id="1890364"/>
    <lineage>
        <taxon>Eukaryota</taxon>
        <taxon>Amoebozoa</taxon>
        <taxon>Evosea</taxon>
        <taxon>Variosea</taxon>
        <taxon>Cavosteliida</taxon>
        <taxon>Cavosteliaceae</taxon>
        <taxon>Planoprotostelium</taxon>
    </lineage>
</organism>
<evidence type="ECO:0000256" key="5">
    <source>
        <dbReference type="ARBA" id="ARBA00023136"/>
    </source>
</evidence>
<gene>
    <name evidence="8" type="ORF">PROFUN_02074</name>
</gene>
<evidence type="ECO:0000256" key="6">
    <source>
        <dbReference type="SAM" id="Phobius"/>
    </source>
</evidence>
<keyword evidence="3 6" id="KW-0812">Transmembrane</keyword>
<protein>
    <recommendedName>
        <fullName evidence="7">Phosphatidic acid phosphatase type 2/haloperoxidase domain-containing protein</fullName>
    </recommendedName>
</protein>
<comment type="similarity">
    <text evidence="2">Belongs to the PA-phosphatase related phosphoesterase family.</text>
</comment>
<dbReference type="SMART" id="SM00014">
    <property type="entry name" value="acidPPc"/>
    <property type="match status" value="1"/>
</dbReference>
<proteinExistence type="inferred from homology"/>
<evidence type="ECO:0000256" key="3">
    <source>
        <dbReference type="ARBA" id="ARBA00022692"/>
    </source>
</evidence>
<evidence type="ECO:0000256" key="4">
    <source>
        <dbReference type="ARBA" id="ARBA00022989"/>
    </source>
</evidence>
<comment type="caution">
    <text evidence="8">The sequence shown here is derived from an EMBL/GenBank/DDBJ whole genome shotgun (WGS) entry which is preliminary data.</text>
</comment>
<dbReference type="InParanoid" id="A0A2P6NBA8"/>
<evidence type="ECO:0000256" key="1">
    <source>
        <dbReference type="ARBA" id="ARBA00004141"/>
    </source>
</evidence>
<feature type="transmembrane region" description="Helical" evidence="6">
    <location>
        <begin position="32"/>
        <end position="52"/>
    </location>
</feature>
<dbReference type="Pfam" id="PF01569">
    <property type="entry name" value="PAP2"/>
    <property type="match status" value="1"/>
</dbReference>
<reference evidence="8 9" key="1">
    <citation type="journal article" date="2018" name="Genome Biol. Evol.">
        <title>Multiple Roots of Fruiting Body Formation in Amoebozoa.</title>
        <authorList>
            <person name="Hillmann F."/>
            <person name="Forbes G."/>
            <person name="Novohradska S."/>
            <person name="Ferling I."/>
            <person name="Riege K."/>
            <person name="Groth M."/>
            <person name="Westermann M."/>
            <person name="Marz M."/>
            <person name="Spaller T."/>
            <person name="Winckler T."/>
            <person name="Schaap P."/>
            <person name="Glockner G."/>
        </authorList>
    </citation>
    <scope>NUCLEOTIDE SEQUENCE [LARGE SCALE GENOMIC DNA]</scope>
    <source>
        <strain evidence="8 9">Jena</strain>
    </source>
</reference>
<evidence type="ECO:0000313" key="8">
    <source>
        <dbReference type="EMBL" id="PRP81240.1"/>
    </source>
</evidence>
<dbReference type="PANTHER" id="PTHR10165">
    <property type="entry name" value="LIPID PHOSPHATE PHOSPHATASE"/>
    <property type="match status" value="1"/>
</dbReference>
<dbReference type="AlphaFoldDB" id="A0A2P6NBA8"/>
<sequence length="269" mass="30006">MQGVKTYYQSKAGTILVGSENKWWKKSYIGDYISIAILAIAGGLIALLVPPYHRYLPPNDLTVRFPERPDIIPAWLLIIFALVLPILVFVVFQFHHKSKHDLHHAVLGLLASFCLALFVTSALKSLAGRYRPDYWYNPNKNYDSRSSFPSGHSSTSFSGLGFLSCYFSGKLHIFSRHTGGTLPRALLAFSPITISFFIAVSRTMDYHHNFDDIIAGGLLGAICAFFCYFLYYPSLFHVDSHLPKLATVTLRETEADSVGANQPLTPPSP</sequence>
<dbReference type="GO" id="GO:0016020">
    <property type="term" value="C:membrane"/>
    <property type="evidence" value="ECO:0007669"/>
    <property type="project" value="UniProtKB-SubCell"/>
</dbReference>
<dbReference type="FunCoup" id="A0A2P6NBA8">
    <property type="interactions" value="3"/>
</dbReference>
<keyword evidence="9" id="KW-1185">Reference proteome</keyword>
<dbReference type="InterPro" id="IPR000326">
    <property type="entry name" value="PAP2/HPO"/>
</dbReference>
<feature type="transmembrane region" description="Helical" evidence="6">
    <location>
        <begin position="72"/>
        <end position="94"/>
    </location>
</feature>